<accession>B0WIZ9</accession>
<sequence>MCEKGIQLEQIHVGSQCWSPSEGFRQRTESYDWAGKGFAILLFMLYFSVSFVLVSILSIYFITNVYQKWQSNPIIIGLNPIATHIRDIPFPAVTICNMNQARRAAAERMAPNSREQSLLESICSLDGEFNVTNNFQGKWSVVKGLLLNATQPCHRMIVSCRYAQKVQKCMHMFSPVLTDEGLCCTFNSVDQSFMLRNYNAASNTDSSADSPFEPIEWIPEGGYVGVMKNNSFPRPIAGPGVTMGLAVVLDANVSDYFCSSTSSSGFKLLLHNPTETPKMAEYASYIRVGTESRVVVKPKISDASYLIRKVSQNQRQCVFANEANLSYFRTYSRNNCEMECEARLILEYCGCVLYYMPKVQEDVKICSKADAACYEEIKASIAFTANTSLRCSCLPGCFEISYSMEITSANLCIGKFKINEKLITQTDAYARENIALLYIYFTETYFRSFTKGELVGFTDFVSNIGGLLGLFMGFSLISLAELLYFVTLRPLFARRREQKKREGAREREFNVPQKPQPATVHFADEVNPIKNLPQQVKIFIGSRLQQAAGWIENVMRMRKNPINRKGGSTFPFYE</sequence>
<protein>
    <submittedName>
        <fullName evidence="14 15">Pickpocket</fullName>
    </submittedName>
</protein>
<evidence type="ECO:0000313" key="14">
    <source>
        <dbReference type="EMBL" id="EDS28860.1"/>
    </source>
</evidence>
<dbReference type="OrthoDB" id="6021021at2759"/>
<keyword evidence="4 12" id="KW-0894">Sodium channel</keyword>
<dbReference type="Gene3D" id="1.10.287.770">
    <property type="entry name" value="YojJ-like"/>
    <property type="match status" value="1"/>
</dbReference>
<dbReference type="VEuPathDB" id="VectorBase:CQUJHB002380"/>
<evidence type="ECO:0000256" key="2">
    <source>
        <dbReference type="ARBA" id="ARBA00007193"/>
    </source>
</evidence>
<keyword evidence="6 13" id="KW-1133">Transmembrane helix</keyword>
<dbReference type="KEGG" id="cqu:CpipJ_CPIJ007315"/>
<evidence type="ECO:0000313" key="15">
    <source>
        <dbReference type="EnsemblMetazoa" id="CPIJ007315-PA"/>
    </source>
</evidence>
<dbReference type="PANTHER" id="PTHR11690">
    <property type="entry name" value="AMILORIDE-SENSITIVE SODIUM CHANNEL-RELATED"/>
    <property type="match status" value="1"/>
</dbReference>
<evidence type="ECO:0000256" key="1">
    <source>
        <dbReference type="ARBA" id="ARBA00004141"/>
    </source>
</evidence>
<keyword evidence="3 12" id="KW-0813">Transport</keyword>
<dbReference type="EnsemblMetazoa" id="CPIJ007315-RA">
    <property type="protein sequence ID" value="CPIJ007315-PA"/>
    <property type="gene ID" value="CPIJ007315"/>
</dbReference>
<dbReference type="FunCoup" id="B0WIZ9">
    <property type="interactions" value="8"/>
</dbReference>
<evidence type="ECO:0000256" key="7">
    <source>
        <dbReference type="ARBA" id="ARBA00023053"/>
    </source>
</evidence>
<keyword evidence="5 12" id="KW-0812">Transmembrane</keyword>
<evidence type="ECO:0000256" key="4">
    <source>
        <dbReference type="ARBA" id="ARBA00022461"/>
    </source>
</evidence>
<dbReference type="STRING" id="7176.B0WIZ9"/>
<dbReference type="HOGENOM" id="CLU_024950_1_0_1"/>
<evidence type="ECO:0000256" key="5">
    <source>
        <dbReference type="ARBA" id="ARBA00022692"/>
    </source>
</evidence>
<evidence type="ECO:0000256" key="6">
    <source>
        <dbReference type="ARBA" id="ARBA00022989"/>
    </source>
</evidence>
<dbReference type="eggNOG" id="KOG4294">
    <property type="taxonomic scope" value="Eukaryota"/>
</dbReference>
<keyword evidence="9 13" id="KW-0472">Membrane</keyword>
<dbReference type="EMBL" id="DS231954">
    <property type="protein sequence ID" value="EDS28860.1"/>
    <property type="molecule type" value="Genomic_DNA"/>
</dbReference>
<comment type="subcellular location">
    <subcellularLocation>
        <location evidence="1">Membrane</location>
        <topology evidence="1">Multi-pass membrane protein</topology>
    </subcellularLocation>
</comment>
<evidence type="ECO:0000256" key="11">
    <source>
        <dbReference type="ARBA" id="ARBA00023303"/>
    </source>
</evidence>
<keyword evidence="11 12" id="KW-0407">Ion channel</keyword>
<keyword evidence="8 12" id="KW-0406">Ion transport</keyword>
<dbReference type="Proteomes" id="UP000002320">
    <property type="component" value="Unassembled WGS sequence"/>
</dbReference>
<dbReference type="AlphaFoldDB" id="B0WIZ9"/>
<dbReference type="VEuPathDB" id="VectorBase:CPIJ007315"/>
<keyword evidence="10 12" id="KW-0739">Sodium transport</keyword>
<dbReference type="InterPro" id="IPR001873">
    <property type="entry name" value="ENaC"/>
</dbReference>
<evidence type="ECO:0000256" key="3">
    <source>
        <dbReference type="ARBA" id="ARBA00022448"/>
    </source>
</evidence>
<evidence type="ECO:0000256" key="8">
    <source>
        <dbReference type="ARBA" id="ARBA00023065"/>
    </source>
</evidence>
<dbReference type="PANTHER" id="PTHR11690:SF243">
    <property type="entry name" value="PICKPOCKET 12-RELATED"/>
    <property type="match status" value="1"/>
</dbReference>
<dbReference type="OMA" id="RVCGPND"/>
<comment type="similarity">
    <text evidence="2 12">Belongs to the amiloride-sensitive sodium channel (TC 1.A.6) family.</text>
</comment>
<keyword evidence="7" id="KW-0915">Sodium</keyword>
<feature type="transmembrane region" description="Helical" evidence="13">
    <location>
        <begin position="467"/>
        <end position="492"/>
    </location>
</feature>
<dbReference type="Gene3D" id="2.60.470.10">
    <property type="entry name" value="Acid-sensing ion channels like domains"/>
    <property type="match status" value="1"/>
</dbReference>
<dbReference type="GO" id="GO:0005886">
    <property type="term" value="C:plasma membrane"/>
    <property type="evidence" value="ECO:0007669"/>
    <property type="project" value="TreeGrafter"/>
</dbReference>
<evidence type="ECO:0000313" key="16">
    <source>
        <dbReference type="Proteomes" id="UP000002320"/>
    </source>
</evidence>
<reference evidence="15" key="2">
    <citation type="submission" date="2021-02" db="UniProtKB">
        <authorList>
            <consortium name="EnsemblMetazoa"/>
        </authorList>
    </citation>
    <scope>IDENTIFICATION</scope>
    <source>
        <strain evidence="15">JHB</strain>
    </source>
</reference>
<keyword evidence="16" id="KW-1185">Reference proteome</keyword>
<dbReference type="PRINTS" id="PR01078">
    <property type="entry name" value="AMINACHANNEL"/>
</dbReference>
<evidence type="ECO:0000256" key="10">
    <source>
        <dbReference type="ARBA" id="ARBA00023201"/>
    </source>
</evidence>
<dbReference type="Pfam" id="PF00858">
    <property type="entry name" value="ASC"/>
    <property type="match status" value="1"/>
</dbReference>
<feature type="transmembrane region" description="Helical" evidence="13">
    <location>
        <begin position="37"/>
        <end position="62"/>
    </location>
</feature>
<name>B0WIZ9_CULQU</name>
<evidence type="ECO:0000256" key="12">
    <source>
        <dbReference type="RuleBase" id="RU000679"/>
    </source>
</evidence>
<proteinExistence type="inferred from homology"/>
<dbReference type="InParanoid" id="B0WIZ9"/>
<evidence type="ECO:0000256" key="9">
    <source>
        <dbReference type="ARBA" id="ARBA00023136"/>
    </source>
</evidence>
<dbReference type="GO" id="GO:0015280">
    <property type="term" value="F:ligand-gated sodium channel activity"/>
    <property type="evidence" value="ECO:0007669"/>
    <property type="project" value="TreeGrafter"/>
</dbReference>
<reference evidence="14" key="1">
    <citation type="submission" date="2007-03" db="EMBL/GenBank/DDBJ databases">
        <title>Annotation of Culex pipiens quinquefasciatus.</title>
        <authorList>
            <consortium name="The Broad Institute Genome Sequencing Platform"/>
            <person name="Atkinson P.W."/>
            <person name="Hemingway J."/>
            <person name="Christensen B.M."/>
            <person name="Higgs S."/>
            <person name="Kodira C."/>
            <person name="Hannick L."/>
            <person name="Megy K."/>
            <person name="O'Leary S."/>
            <person name="Pearson M."/>
            <person name="Haas B.J."/>
            <person name="Mauceli E."/>
            <person name="Wortman J.R."/>
            <person name="Lee N.H."/>
            <person name="Guigo R."/>
            <person name="Stanke M."/>
            <person name="Alvarado L."/>
            <person name="Amedeo P."/>
            <person name="Antoine C.H."/>
            <person name="Arensburger P."/>
            <person name="Bidwell S.L."/>
            <person name="Crawford M."/>
            <person name="Camaro F."/>
            <person name="Devon K."/>
            <person name="Engels R."/>
            <person name="Hammond M."/>
            <person name="Howarth C."/>
            <person name="Koehrsen M."/>
            <person name="Lawson D."/>
            <person name="Montgomery P."/>
            <person name="Nene V."/>
            <person name="Nusbaum C."/>
            <person name="Puiu D."/>
            <person name="Romero-Severson J."/>
            <person name="Severson D.W."/>
            <person name="Shumway M."/>
            <person name="Sisk P."/>
            <person name="Stolte C."/>
            <person name="Zeng Q."/>
            <person name="Eisenstadt E."/>
            <person name="Fraser-Liggett C."/>
            <person name="Strausberg R."/>
            <person name="Galagan J."/>
            <person name="Birren B."/>
            <person name="Collins F.H."/>
        </authorList>
    </citation>
    <scope>NUCLEOTIDE SEQUENCE [LARGE SCALE GENOMIC DNA]</scope>
    <source>
        <strain evidence="14">JHB</strain>
    </source>
</reference>
<organism>
    <name type="scientific">Culex quinquefasciatus</name>
    <name type="common">Southern house mosquito</name>
    <name type="synonym">Culex pungens</name>
    <dbReference type="NCBI Taxonomy" id="7176"/>
    <lineage>
        <taxon>Eukaryota</taxon>
        <taxon>Metazoa</taxon>
        <taxon>Ecdysozoa</taxon>
        <taxon>Arthropoda</taxon>
        <taxon>Hexapoda</taxon>
        <taxon>Insecta</taxon>
        <taxon>Pterygota</taxon>
        <taxon>Neoptera</taxon>
        <taxon>Endopterygota</taxon>
        <taxon>Diptera</taxon>
        <taxon>Nematocera</taxon>
        <taxon>Culicoidea</taxon>
        <taxon>Culicidae</taxon>
        <taxon>Culicinae</taxon>
        <taxon>Culicini</taxon>
        <taxon>Culex</taxon>
        <taxon>Culex</taxon>
    </lineage>
</organism>
<gene>
    <name evidence="15" type="primary">6039001</name>
    <name evidence="14" type="ORF">CpipJ_CPIJ007315</name>
</gene>
<evidence type="ECO:0000256" key="13">
    <source>
        <dbReference type="SAM" id="Phobius"/>
    </source>
</evidence>